<evidence type="ECO:0000256" key="3">
    <source>
        <dbReference type="ARBA" id="ARBA00022485"/>
    </source>
</evidence>
<reference evidence="10" key="1">
    <citation type="submission" date="2020-10" db="EMBL/GenBank/DDBJ databases">
        <authorList>
            <person name="Kadnikov V."/>
            <person name="Beletsky A.V."/>
            <person name="Mardanov A.V."/>
            <person name="Karnachuk O.V."/>
            <person name="Ravin N.V."/>
        </authorList>
    </citation>
    <scope>NUCLEOTIDE SEQUENCE</scope>
    <source>
        <strain evidence="10">Bu02</strain>
    </source>
</reference>
<evidence type="ECO:0000313" key="10">
    <source>
        <dbReference type="EMBL" id="QUL98188.1"/>
    </source>
</evidence>
<dbReference type="GO" id="GO:0046872">
    <property type="term" value="F:metal ion binding"/>
    <property type="evidence" value="ECO:0007669"/>
    <property type="project" value="UniProtKB-KW"/>
</dbReference>
<protein>
    <submittedName>
        <fullName evidence="10">Aldehyde ferredoxin oxidoreductase family protein</fullName>
    </submittedName>
</protein>
<evidence type="ECO:0000259" key="9">
    <source>
        <dbReference type="SMART" id="SM00790"/>
    </source>
</evidence>
<gene>
    <name evidence="10" type="ORF">IMF26_09110</name>
</gene>
<dbReference type="SUPFAM" id="SSF56228">
    <property type="entry name" value="Aldehyde ferredoxin oxidoreductase, N-terminal domain"/>
    <property type="match status" value="1"/>
</dbReference>
<dbReference type="KEGG" id="fcz:IMF26_09110"/>
<evidence type="ECO:0000256" key="7">
    <source>
        <dbReference type="ARBA" id="ARBA00023014"/>
    </source>
</evidence>
<dbReference type="SUPFAM" id="SSF48310">
    <property type="entry name" value="Aldehyde ferredoxin oxidoreductase, C-terminal domains"/>
    <property type="match status" value="1"/>
</dbReference>
<evidence type="ECO:0000256" key="8">
    <source>
        <dbReference type="ARBA" id="ARBA00049934"/>
    </source>
</evidence>
<dbReference type="InterPro" id="IPR013983">
    <property type="entry name" value="Ald_Fedxn_OxRdtase_N"/>
</dbReference>
<name>A0AAT9LCE5_9FIRM</name>
<dbReference type="InterPro" id="IPR036021">
    <property type="entry name" value="Tungsten_al_ferr_oxy-like_C"/>
</dbReference>
<dbReference type="GO" id="GO:0051539">
    <property type="term" value="F:4 iron, 4 sulfur cluster binding"/>
    <property type="evidence" value="ECO:0007669"/>
    <property type="project" value="UniProtKB-KW"/>
</dbReference>
<evidence type="ECO:0000256" key="2">
    <source>
        <dbReference type="ARBA" id="ARBA00011032"/>
    </source>
</evidence>
<keyword evidence="3" id="KW-0004">4Fe-4S</keyword>
<proteinExistence type="inferred from homology"/>
<dbReference type="GO" id="GO:0009055">
    <property type="term" value="F:electron transfer activity"/>
    <property type="evidence" value="ECO:0007669"/>
    <property type="project" value="InterPro"/>
</dbReference>
<dbReference type="InterPro" id="IPR036503">
    <property type="entry name" value="Ald_Fedxn_OxRdtase_N_sf"/>
</dbReference>
<comment type="cofactor">
    <cofactor evidence="1">
        <name>[4Fe-4S] cluster</name>
        <dbReference type="ChEBI" id="CHEBI:49883"/>
    </cofactor>
</comment>
<sequence length="624" mass="67597">MGQGITGTIAYVDLSKRQVRKEIIDSHTFRKYFGGTGLIARHVLSMTKRGVDALGSENVFVYACGPLTGGPYAGSGRSAAGAKSPLTGGFGVGEGGGFIGAELRKAGFDAIVVTGVSETPVYLFAHDGELEIRDASGLWGKTTGETEEIIRQELGDSLIRVAQCGPAGEVLVRFAGVCNDLTHYIGRTGMGAVMGSKKLKAIAARGRGQIPIVDREKVREISAWMNQHWRDYVYRYHDTGTAGVLLSLQELSGLPTRNFREGQFEGAAKISGEALRDSLLLKRDTCYACPIRCKRVVGFDEPYKVDPKYGGPEYETIGSFGSTCGVDDLKVISKANEICNAYGIDTISAGVTIAFAMECFENGLLSLEDTDGIELRFGNGEAVLKVLQKIVKREGIGDLLANGSAYAAKKIGRGAEELAMQVRGLEVPMHEPRLKWGLGVGYGTSVTGADHCHNMHDPAYAVEGKGAEEARSLGVGDVPLPSQDLSLEKVMLLRTITNFRYFCDSAVMCQFLPYSPAQIVDLVKAVTGWDTGTAELLAVGERAHVMARLFNIREGMKSSDEKLPKRFFEAFKSGPLAGKVYTPEEWERAKLSYYRQSGWTDEGVPTEDCLARLGLMWAKEALSR</sequence>
<dbReference type="PANTHER" id="PTHR30038:SF0">
    <property type="entry name" value="TUNGSTEN-CONTAINING ALDEHYDE FERREDOXIN OXIDOREDUCTASE"/>
    <property type="match status" value="1"/>
</dbReference>
<dbReference type="SMART" id="SM00790">
    <property type="entry name" value="AFOR_N"/>
    <property type="match status" value="1"/>
</dbReference>
<dbReference type="InterPro" id="IPR013984">
    <property type="entry name" value="Ald_Fedxn_OxRdtase_dom2"/>
</dbReference>
<dbReference type="InterPro" id="IPR051919">
    <property type="entry name" value="W-dependent_AOR"/>
</dbReference>
<keyword evidence="6" id="KW-0408">Iron</keyword>
<dbReference type="Gene3D" id="1.10.569.10">
    <property type="entry name" value="Aldehyde Ferredoxin Oxidoreductase Protein, subunit A, domain 2"/>
    <property type="match status" value="1"/>
</dbReference>
<dbReference type="Gene3D" id="1.10.599.10">
    <property type="entry name" value="Aldehyde Ferredoxin Oxidoreductase Protein, subunit A, domain 3"/>
    <property type="match status" value="1"/>
</dbReference>
<dbReference type="Gene3D" id="3.60.9.10">
    <property type="entry name" value="Aldehyde ferredoxin oxidoreductase, N-terminal domain"/>
    <property type="match status" value="1"/>
</dbReference>
<dbReference type="AlphaFoldDB" id="A0AAT9LCE5"/>
<organism evidence="10">
    <name type="scientific">Candidatus Fermentithermobacillus carboniphilus</name>
    <dbReference type="NCBI Taxonomy" id="3085328"/>
    <lineage>
        <taxon>Bacteria</taxon>
        <taxon>Bacillati</taxon>
        <taxon>Bacillota</taxon>
        <taxon>Candidatus Fermentithermobacillia</taxon>
        <taxon>Candidatus Fermentithermobacillales</taxon>
        <taxon>Candidatus Fermentithermobacillaceae</taxon>
        <taxon>Candidatus Fermentithermobacillus</taxon>
    </lineage>
</organism>
<dbReference type="InterPro" id="IPR013985">
    <property type="entry name" value="Ald_Fedxn_OxRdtase_dom3"/>
</dbReference>
<keyword evidence="5" id="KW-0560">Oxidoreductase</keyword>
<evidence type="ECO:0000256" key="1">
    <source>
        <dbReference type="ARBA" id="ARBA00001966"/>
    </source>
</evidence>
<comment type="cofactor">
    <cofactor evidence="8">
        <name>tungstopterin</name>
        <dbReference type="ChEBI" id="CHEBI:30402"/>
    </cofactor>
</comment>
<dbReference type="InterPro" id="IPR001203">
    <property type="entry name" value="OxRdtase_Ald_Fedxn_C"/>
</dbReference>
<dbReference type="EMBL" id="CP062796">
    <property type="protein sequence ID" value="QUL98188.1"/>
    <property type="molecule type" value="Genomic_DNA"/>
</dbReference>
<reference evidence="10" key="2">
    <citation type="journal article" date="2023" name="Biology">
        <title>Prokaryotic Life Associated with Coal-Fire Gas Vents Revealed by Metagenomics.</title>
        <authorList>
            <person name="Kadnikov V.V."/>
            <person name="Mardanov A.V."/>
            <person name="Beletsky A.V."/>
            <person name="Karnachuk O.V."/>
            <person name="Ravin N.V."/>
        </authorList>
    </citation>
    <scope>NUCLEOTIDE SEQUENCE</scope>
    <source>
        <strain evidence="10">Bu02</strain>
    </source>
</reference>
<feature type="domain" description="Aldehyde ferredoxin oxidoreductase N-terminal" evidence="9">
    <location>
        <begin position="5"/>
        <end position="208"/>
    </location>
</feature>
<dbReference type="GO" id="GO:0016625">
    <property type="term" value="F:oxidoreductase activity, acting on the aldehyde or oxo group of donors, iron-sulfur protein as acceptor"/>
    <property type="evidence" value="ECO:0007669"/>
    <property type="project" value="InterPro"/>
</dbReference>
<keyword evidence="4" id="KW-0479">Metal-binding</keyword>
<evidence type="ECO:0000256" key="4">
    <source>
        <dbReference type="ARBA" id="ARBA00022723"/>
    </source>
</evidence>
<dbReference type="PANTHER" id="PTHR30038">
    <property type="entry name" value="ALDEHYDE FERREDOXIN OXIDOREDUCTASE"/>
    <property type="match status" value="1"/>
</dbReference>
<evidence type="ECO:0000256" key="5">
    <source>
        <dbReference type="ARBA" id="ARBA00023002"/>
    </source>
</evidence>
<dbReference type="Pfam" id="PF01314">
    <property type="entry name" value="AFOR_C"/>
    <property type="match status" value="1"/>
</dbReference>
<accession>A0AAT9LCE5</accession>
<comment type="similarity">
    <text evidence="2">Belongs to the AOR/FOR family.</text>
</comment>
<dbReference type="Pfam" id="PF02730">
    <property type="entry name" value="AFOR_N"/>
    <property type="match status" value="1"/>
</dbReference>
<keyword evidence="7" id="KW-0411">Iron-sulfur</keyword>
<evidence type="ECO:0000256" key="6">
    <source>
        <dbReference type="ARBA" id="ARBA00023004"/>
    </source>
</evidence>